<dbReference type="InterPro" id="IPR036397">
    <property type="entry name" value="RNaseH_sf"/>
</dbReference>
<comment type="caution">
    <text evidence="1">The sequence shown here is derived from an EMBL/GenBank/DDBJ whole genome shotgun (WGS) entry which is preliminary data.</text>
</comment>
<organism evidence="1 2">
    <name type="scientific">Phytophthora palmivora</name>
    <dbReference type="NCBI Taxonomy" id="4796"/>
    <lineage>
        <taxon>Eukaryota</taxon>
        <taxon>Sar</taxon>
        <taxon>Stramenopiles</taxon>
        <taxon>Oomycota</taxon>
        <taxon>Peronosporomycetes</taxon>
        <taxon>Peronosporales</taxon>
        <taxon>Peronosporaceae</taxon>
        <taxon>Phytophthora</taxon>
    </lineage>
</organism>
<evidence type="ECO:0000313" key="1">
    <source>
        <dbReference type="EMBL" id="POM69460.1"/>
    </source>
</evidence>
<proteinExistence type="predicted"/>
<protein>
    <recommendedName>
        <fullName evidence="3">Tc1-like transposase DDE domain-containing protein</fullName>
    </recommendedName>
</protein>
<dbReference type="Proteomes" id="UP000237271">
    <property type="component" value="Unassembled WGS sequence"/>
</dbReference>
<dbReference type="AlphaFoldDB" id="A0A2P4XV69"/>
<keyword evidence="2" id="KW-1185">Reference proteome</keyword>
<dbReference type="OrthoDB" id="113192at2759"/>
<dbReference type="GO" id="GO:0003676">
    <property type="term" value="F:nucleic acid binding"/>
    <property type="evidence" value="ECO:0007669"/>
    <property type="project" value="InterPro"/>
</dbReference>
<dbReference type="EMBL" id="NCKW01007863">
    <property type="protein sequence ID" value="POM69460.1"/>
    <property type="molecule type" value="Genomic_DNA"/>
</dbReference>
<evidence type="ECO:0000313" key="2">
    <source>
        <dbReference type="Proteomes" id="UP000237271"/>
    </source>
</evidence>
<sequence>MRFNFGVELSTSTISNKLIGKLYTIKQVHVEPITCNNDANKAKRMVFAKESRQHMQDGNSSCITMRPISTCTVSIAKDAPKEASEPPYCCFRPRVKCAVSTELGLVHYRLQCGSILMDVNASFVDEIYGKAKLSSIFQEHFIEKIVVVVLDNAPAHNQTENLITERDDMVLLRLALYSPMCNPIQVMARPRGMFAVARMEILERAAKHCIGCMDMLLVTRITLHYQHDVAAAERMEDIEYGT</sequence>
<gene>
    <name evidence="1" type="ORF">PHPALM_14249</name>
</gene>
<dbReference type="Gene3D" id="3.30.420.10">
    <property type="entry name" value="Ribonuclease H-like superfamily/Ribonuclease H"/>
    <property type="match status" value="1"/>
</dbReference>
<evidence type="ECO:0008006" key="3">
    <source>
        <dbReference type="Google" id="ProtNLM"/>
    </source>
</evidence>
<accession>A0A2P4XV69</accession>
<reference evidence="1 2" key="1">
    <citation type="journal article" date="2017" name="Genome Biol. Evol.">
        <title>Phytophthora megakarya and P. palmivora, closely related causal agents of cacao black pod rot, underwent increases in genome sizes and gene numbers by different mechanisms.</title>
        <authorList>
            <person name="Ali S.S."/>
            <person name="Shao J."/>
            <person name="Lary D.J."/>
            <person name="Kronmiller B."/>
            <person name="Shen D."/>
            <person name="Strem M.D."/>
            <person name="Amoako-Attah I."/>
            <person name="Akrofi A.Y."/>
            <person name="Begoude B.A."/>
            <person name="Ten Hoopen G.M."/>
            <person name="Coulibaly K."/>
            <person name="Kebe B.I."/>
            <person name="Melnick R.L."/>
            <person name="Guiltinan M.J."/>
            <person name="Tyler B.M."/>
            <person name="Meinhardt L.W."/>
            <person name="Bailey B.A."/>
        </authorList>
    </citation>
    <scope>NUCLEOTIDE SEQUENCE [LARGE SCALE GENOMIC DNA]</scope>
    <source>
        <strain evidence="2">sbr112.9</strain>
    </source>
</reference>
<name>A0A2P4XV69_9STRA</name>